<feature type="domain" description="Histidine kinase" evidence="5">
    <location>
        <begin position="282"/>
        <end position="514"/>
    </location>
</feature>
<dbReference type="SUPFAM" id="SSF47384">
    <property type="entry name" value="Homodimeric domain of signal transducing histidine kinase"/>
    <property type="match status" value="1"/>
</dbReference>
<dbReference type="PANTHER" id="PTHR43547">
    <property type="entry name" value="TWO-COMPONENT HISTIDINE KINASE"/>
    <property type="match status" value="1"/>
</dbReference>
<dbReference type="SUPFAM" id="SSF55785">
    <property type="entry name" value="PYP-like sensor domain (PAS domain)"/>
    <property type="match status" value="1"/>
</dbReference>
<keyword evidence="3 4" id="KW-0597">Phosphoprotein</keyword>
<evidence type="ECO:0000256" key="2">
    <source>
        <dbReference type="ARBA" id="ARBA00012438"/>
    </source>
</evidence>
<evidence type="ECO:0000256" key="3">
    <source>
        <dbReference type="ARBA" id="ARBA00022553"/>
    </source>
</evidence>
<dbReference type="Pfam" id="PF02518">
    <property type="entry name" value="HATPase_c"/>
    <property type="match status" value="1"/>
</dbReference>
<dbReference type="InterPro" id="IPR004358">
    <property type="entry name" value="Sig_transdc_His_kin-like_C"/>
</dbReference>
<dbReference type="SMART" id="SM00388">
    <property type="entry name" value="HisKA"/>
    <property type="match status" value="1"/>
</dbReference>
<dbReference type="Proteomes" id="UP000479132">
    <property type="component" value="Unassembled WGS sequence"/>
</dbReference>
<dbReference type="InterPro" id="IPR003594">
    <property type="entry name" value="HATPase_dom"/>
</dbReference>
<protein>
    <recommendedName>
        <fullName evidence="2">histidine kinase</fullName>
        <ecNumber evidence="2">2.7.13.3</ecNumber>
    </recommendedName>
</protein>
<accession>A0A6M1SV21</accession>
<dbReference type="Pfam" id="PF00512">
    <property type="entry name" value="HisKA"/>
    <property type="match status" value="1"/>
</dbReference>
<sequence length="671" mass="76068">MLGTLQLLITNIDDRYLSTITEVLGSGEFEPVCHTANGEEEINLALNSDKAWDLIIISEIDDSHQFPTLTSIADTHPEIPIVFFTTADITDVVQHVMAQGAKDCVSPHDLERLLPIIERELARKKVHNNYVQALQRKEILSSIIESSTEEVYLFNSKTLLCYYANNRAIQKSGYSEQEVHKITPSDLYAEYSPEYFKQLIVPLLEKRQKSISICTNIKRKAGVVYPAETHLRLIESSGSRFILSTNKDISGLWYKIQKLKRQRNLTKKYIRKNSRKADFLADAAHDMRTSINSIMLSNKLLAKQNSEDPEKGVDRFINAIYHSGSHLLNYIDEFFASPDKELDESEVKKEPVNIPSFSNNVYQTFAAIADKKGMNFNYEVSDFNHEKLNTNPTYLKRILKNLLSNAFKYTEKGNVSFTVYAPTRQELEKINFSGEHAVAFKVKDTGIGIPESQQSQIFERYTRCEHPNASEISSGSGLGLSICKELTQALDGKIDMESKVGIGSTFTLYLPVKKPLRLDKVVDYPGKKSPITQTSEFFTNGNKSDKTILIIDDSMVHNLAIKELLSFTFNNCITTTSKTKGYQILKRESIDCIILDYILVDSDSIEMAKYLKNHQLYSHIPIIIYTGKILKSKELERVQRYTDAVVKKNTESHKKLITTIHSCLGSNASIS</sequence>
<evidence type="ECO:0000259" key="6">
    <source>
        <dbReference type="PROSITE" id="PS50110"/>
    </source>
</evidence>
<dbReference type="CDD" id="cd00156">
    <property type="entry name" value="REC"/>
    <property type="match status" value="1"/>
</dbReference>
<reference evidence="7 8" key="1">
    <citation type="submission" date="2020-02" db="EMBL/GenBank/DDBJ databases">
        <title>Aliifodinibius halophilus 2W32, complete genome.</title>
        <authorList>
            <person name="Li Y."/>
            <person name="Wu S."/>
        </authorList>
    </citation>
    <scope>NUCLEOTIDE SEQUENCE [LARGE SCALE GENOMIC DNA]</scope>
    <source>
        <strain evidence="7 8">2W32</strain>
    </source>
</reference>
<evidence type="ECO:0000313" key="8">
    <source>
        <dbReference type="Proteomes" id="UP000479132"/>
    </source>
</evidence>
<dbReference type="Pfam" id="PF00072">
    <property type="entry name" value="Response_reg"/>
    <property type="match status" value="1"/>
</dbReference>
<evidence type="ECO:0000259" key="5">
    <source>
        <dbReference type="PROSITE" id="PS50109"/>
    </source>
</evidence>
<dbReference type="SMART" id="SM00387">
    <property type="entry name" value="HATPase_c"/>
    <property type="match status" value="1"/>
</dbReference>
<dbReference type="PROSITE" id="PS50110">
    <property type="entry name" value="RESPONSE_REGULATORY"/>
    <property type="match status" value="1"/>
</dbReference>
<dbReference type="SUPFAM" id="SSF55874">
    <property type="entry name" value="ATPase domain of HSP90 chaperone/DNA topoisomerase II/histidine kinase"/>
    <property type="match status" value="1"/>
</dbReference>
<evidence type="ECO:0000256" key="1">
    <source>
        <dbReference type="ARBA" id="ARBA00000085"/>
    </source>
</evidence>
<organism evidence="7 8">
    <name type="scientific">Fodinibius halophilus</name>
    <dbReference type="NCBI Taxonomy" id="1736908"/>
    <lineage>
        <taxon>Bacteria</taxon>
        <taxon>Pseudomonadati</taxon>
        <taxon>Balneolota</taxon>
        <taxon>Balneolia</taxon>
        <taxon>Balneolales</taxon>
        <taxon>Balneolaceae</taxon>
        <taxon>Fodinibius</taxon>
    </lineage>
</organism>
<dbReference type="CDD" id="cd00130">
    <property type="entry name" value="PAS"/>
    <property type="match status" value="1"/>
</dbReference>
<feature type="modified residue" description="4-aspartylphosphate" evidence="4">
    <location>
        <position position="596"/>
    </location>
</feature>
<dbReference type="Gene3D" id="1.10.287.130">
    <property type="match status" value="1"/>
</dbReference>
<dbReference type="RefSeq" id="WP_165266170.1">
    <property type="nucleotide sequence ID" value="NZ_JAALLS010000003.1"/>
</dbReference>
<dbReference type="PANTHER" id="PTHR43547:SF2">
    <property type="entry name" value="HYBRID SIGNAL TRANSDUCTION HISTIDINE KINASE C"/>
    <property type="match status" value="1"/>
</dbReference>
<dbReference type="InterPro" id="IPR036097">
    <property type="entry name" value="HisK_dim/P_sf"/>
</dbReference>
<dbReference type="InterPro" id="IPR035965">
    <property type="entry name" value="PAS-like_dom_sf"/>
</dbReference>
<dbReference type="InterPro" id="IPR001789">
    <property type="entry name" value="Sig_transdc_resp-reg_receiver"/>
</dbReference>
<feature type="domain" description="Response regulatory" evidence="6">
    <location>
        <begin position="547"/>
        <end position="663"/>
    </location>
</feature>
<dbReference type="PRINTS" id="PR00344">
    <property type="entry name" value="BCTRLSENSOR"/>
</dbReference>
<dbReference type="SUPFAM" id="SSF52172">
    <property type="entry name" value="CheY-like"/>
    <property type="match status" value="2"/>
</dbReference>
<comment type="caution">
    <text evidence="7">The sequence shown here is derived from an EMBL/GenBank/DDBJ whole genome shotgun (WGS) entry which is preliminary data.</text>
</comment>
<dbReference type="InterPro" id="IPR005467">
    <property type="entry name" value="His_kinase_dom"/>
</dbReference>
<dbReference type="InterPro" id="IPR036890">
    <property type="entry name" value="HATPase_C_sf"/>
</dbReference>
<comment type="catalytic activity">
    <reaction evidence="1">
        <text>ATP + protein L-histidine = ADP + protein N-phospho-L-histidine.</text>
        <dbReference type="EC" id="2.7.13.3"/>
    </reaction>
</comment>
<gene>
    <name evidence="7" type="ORF">G3569_03585</name>
</gene>
<dbReference type="EC" id="2.7.13.3" evidence="2"/>
<evidence type="ECO:0000313" key="7">
    <source>
        <dbReference type="EMBL" id="NGP87426.1"/>
    </source>
</evidence>
<evidence type="ECO:0000256" key="4">
    <source>
        <dbReference type="PROSITE-ProRule" id="PRU00169"/>
    </source>
</evidence>
<proteinExistence type="predicted"/>
<name>A0A6M1SV21_9BACT</name>
<dbReference type="InterPro" id="IPR011006">
    <property type="entry name" value="CheY-like_superfamily"/>
</dbReference>
<dbReference type="Gene3D" id="3.30.450.20">
    <property type="entry name" value="PAS domain"/>
    <property type="match status" value="1"/>
</dbReference>
<dbReference type="SMART" id="SM00448">
    <property type="entry name" value="REC"/>
    <property type="match status" value="1"/>
</dbReference>
<dbReference type="GO" id="GO:0000155">
    <property type="term" value="F:phosphorelay sensor kinase activity"/>
    <property type="evidence" value="ECO:0007669"/>
    <property type="project" value="InterPro"/>
</dbReference>
<dbReference type="CDD" id="cd00082">
    <property type="entry name" value="HisKA"/>
    <property type="match status" value="1"/>
</dbReference>
<dbReference type="Gene3D" id="3.40.50.2300">
    <property type="match status" value="2"/>
</dbReference>
<dbReference type="AlphaFoldDB" id="A0A6M1SV21"/>
<dbReference type="InterPro" id="IPR000014">
    <property type="entry name" value="PAS"/>
</dbReference>
<keyword evidence="8" id="KW-1185">Reference proteome</keyword>
<dbReference type="NCBIfam" id="TIGR00229">
    <property type="entry name" value="sensory_box"/>
    <property type="match status" value="1"/>
</dbReference>
<dbReference type="InterPro" id="IPR003661">
    <property type="entry name" value="HisK_dim/P_dom"/>
</dbReference>
<dbReference type="PROSITE" id="PS50109">
    <property type="entry name" value="HIS_KIN"/>
    <property type="match status" value="1"/>
</dbReference>
<dbReference type="EMBL" id="JAALLS010000003">
    <property type="protein sequence ID" value="NGP87426.1"/>
    <property type="molecule type" value="Genomic_DNA"/>
</dbReference>
<dbReference type="CDD" id="cd16922">
    <property type="entry name" value="HATPase_EvgS-ArcB-TorS-like"/>
    <property type="match status" value="1"/>
</dbReference>
<dbReference type="Gene3D" id="3.30.565.10">
    <property type="entry name" value="Histidine kinase-like ATPase, C-terminal domain"/>
    <property type="match status" value="1"/>
</dbReference>